<dbReference type="STRING" id="1123231.SAMN02745189_00230"/>
<feature type="domain" description="Enoyl reductase (ER)" evidence="2">
    <location>
        <begin position="17"/>
        <end position="328"/>
    </location>
</feature>
<dbReference type="InterPro" id="IPR013149">
    <property type="entry name" value="ADH-like_C"/>
</dbReference>
<dbReference type="InterPro" id="IPR036291">
    <property type="entry name" value="NAD(P)-bd_dom_sf"/>
</dbReference>
<accession>A0A1M7ARJ2</accession>
<dbReference type="SMART" id="SM00829">
    <property type="entry name" value="PKS_ER"/>
    <property type="match status" value="1"/>
</dbReference>
<dbReference type="PANTHER" id="PTHR43205:SF7">
    <property type="entry name" value="PROSTAGLANDIN REDUCTASE 1"/>
    <property type="match status" value="1"/>
</dbReference>
<dbReference type="InterPro" id="IPR020843">
    <property type="entry name" value="ER"/>
</dbReference>
<dbReference type="InterPro" id="IPR041694">
    <property type="entry name" value="ADH_N_2"/>
</dbReference>
<dbReference type="CDD" id="cd05288">
    <property type="entry name" value="PGDH"/>
    <property type="match status" value="1"/>
</dbReference>
<evidence type="ECO:0000259" key="2">
    <source>
        <dbReference type="SMART" id="SM00829"/>
    </source>
</evidence>
<organism evidence="3 4">
    <name type="scientific">Lacicoccus alkaliphilus DSM 16010</name>
    <dbReference type="NCBI Taxonomy" id="1123231"/>
    <lineage>
        <taxon>Bacteria</taxon>
        <taxon>Bacillati</taxon>
        <taxon>Bacillota</taxon>
        <taxon>Bacilli</taxon>
        <taxon>Bacillales</taxon>
        <taxon>Salinicoccaceae</taxon>
        <taxon>Lacicoccus</taxon>
    </lineage>
</organism>
<dbReference type="AlphaFoldDB" id="A0A1M7ARJ2"/>
<evidence type="ECO:0000313" key="3">
    <source>
        <dbReference type="EMBL" id="SHL45226.1"/>
    </source>
</evidence>
<proteinExistence type="predicted"/>
<dbReference type="FunFam" id="3.40.50.720:FF:000121">
    <property type="entry name" value="Prostaglandin reductase 2"/>
    <property type="match status" value="1"/>
</dbReference>
<protein>
    <recommendedName>
        <fullName evidence="2">Enoyl reductase (ER) domain-containing protein</fullName>
    </recommendedName>
</protein>
<dbReference type="Pfam" id="PF00107">
    <property type="entry name" value="ADH_zinc_N"/>
    <property type="match status" value="1"/>
</dbReference>
<keyword evidence="4" id="KW-1185">Reference proteome</keyword>
<dbReference type="InterPro" id="IPR045010">
    <property type="entry name" value="MDR_fam"/>
</dbReference>
<dbReference type="InterPro" id="IPR011032">
    <property type="entry name" value="GroES-like_sf"/>
</dbReference>
<dbReference type="OrthoDB" id="9805663at2"/>
<evidence type="ECO:0000256" key="1">
    <source>
        <dbReference type="ARBA" id="ARBA00023002"/>
    </source>
</evidence>
<dbReference type="PANTHER" id="PTHR43205">
    <property type="entry name" value="PROSTAGLANDIN REDUCTASE"/>
    <property type="match status" value="1"/>
</dbReference>
<dbReference type="EMBL" id="FRCF01000002">
    <property type="protein sequence ID" value="SHL45226.1"/>
    <property type="molecule type" value="Genomic_DNA"/>
</dbReference>
<gene>
    <name evidence="3" type="ORF">SAMN02745189_00230</name>
</gene>
<sequence length="335" mass="35919">MKNEQIVLAEHPDGVPGDEVFRYEEVETGSPGDGELLIESVYISVDPYMRGRMNDAKSYVEPFKIDAPLAGHIIGKVVESNADGFENGDVVTGALPWKKFITVSGDAVNKVPSTEVPLYLYLSTLGMPGHTAYGGLLNIGKPQEGETVVVSAASGAVGSVVGQIAKIKGARVVGIAGGPEKVKHLTDNLGFDEGVDYKADDYAERLAEAVPDGIDVYFENVGGPVSDEVFNHLNRFARIPVCGAISAYNSKEDNGPRVQAKLVKSQALMQGFLVGQFKDEAKEASEQLAKWIEEGKIKSEVSIEAGFDKLPKAFRNLFTGDNLGKQIVKVSDALD</sequence>
<dbReference type="RefSeq" id="WP_072707504.1">
    <property type="nucleotide sequence ID" value="NZ_FRCF01000002.1"/>
</dbReference>
<evidence type="ECO:0000313" key="4">
    <source>
        <dbReference type="Proteomes" id="UP000184206"/>
    </source>
</evidence>
<keyword evidence="1" id="KW-0560">Oxidoreductase</keyword>
<dbReference type="SUPFAM" id="SSF50129">
    <property type="entry name" value="GroES-like"/>
    <property type="match status" value="1"/>
</dbReference>
<dbReference type="Gene3D" id="3.90.180.10">
    <property type="entry name" value="Medium-chain alcohol dehydrogenases, catalytic domain"/>
    <property type="match status" value="1"/>
</dbReference>
<dbReference type="GO" id="GO:0016628">
    <property type="term" value="F:oxidoreductase activity, acting on the CH-CH group of donors, NAD or NADP as acceptor"/>
    <property type="evidence" value="ECO:0007669"/>
    <property type="project" value="InterPro"/>
</dbReference>
<dbReference type="SUPFAM" id="SSF51735">
    <property type="entry name" value="NAD(P)-binding Rossmann-fold domains"/>
    <property type="match status" value="1"/>
</dbReference>
<dbReference type="Gene3D" id="3.40.50.720">
    <property type="entry name" value="NAD(P)-binding Rossmann-like Domain"/>
    <property type="match status" value="1"/>
</dbReference>
<reference evidence="3 4" key="1">
    <citation type="submission" date="2016-11" db="EMBL/GenBank/DDBJ databases">
        <authorList>
            <person name="Jaros S."/>
            <person name="Januszkiewicz K."/>
            <person name="Wedrychowicz H."/>
        </authorList>
    </citation>
    <scope>NUCLEOTIDE SEQUENCE [LARGE SCALE GENOMIC DNA]</scope>
    <source>
        <strain evidence="3 4">DSM 16010</strain>
    </source>
</reference>
<name>A0A1M7ARJ2_9BACL</name>
<dbReference type="Pfam" id="PF16884">
    <property type="entry name" value="ADH_N_2"/>
    <property type="match status" value="1"/>
</dbReference>
<dbReference type="Proteomes" id="UP000184206">
    <property type="component" value="Unassembled WGS sequence"/>
</dbReference>